<reference evidence="1 2" key="1">
    <citation type="submission" date="2016-10" db="EMBL/GenBank/DDBJ databases">
        <authorList>
            <person name="de Groot N.N."/>
        </authorList>
    </citation>
    <scope>NUCLEOTIDE SEQUENCE [LARGE SCALE GENOMIC DNA]</scope>
    <source>
        <strain evidence="1 2">DSM 26000</strain>
    </source>
</reference>
<dbReference type="EMBL" id="FOQT01000001">
    <property type="protein sequence ID" value="SFH96798.1"/>
    <property type="molecule type" value="Genomic_DNA"/>
</dbReference>
<dbReference type="Proteomes" id="UP000198931">
    <property type="component" value="Unassembled WGS sequence"/>
</dbReference>
<dbReference type="AlphaFoldDB" id="A0A1I3ED11"/>
<protein>
    <submittedName>
        <fullName evidence="1">Uncharacterized protein</fullName>
    </submittedName>
</protein>
<keyword evidence="2" id="KW-1185">Reference proteome</keyword>
<accession>A0A1I3ED11</accession>
<gene>
    <name evidence="1" type="ORF">SAMN05443292_1004</name>
</gene>
<evidence type="ECO:0000313" key="2">
    <source>
        <dbReference type="Proteomes" id="UP000198931"/>
    </source>
</evidence>
<sequence length="295" mass="35208">MKKAYLLFILISNLYFSQEYFFLDSLKSEFKINKYNLETKDIYKINKNIEVYNVFTSKNEILLLSVLPDLDEKILSGFDEKGYNWMPVDSAVFRNKIISNNKLRSLIFGWKSDNKPENKTLKYKLIKKANGKYYVSKLCLTEFFVVSNLKLPIITSYGTINTAENKTTIEEFEKSFKKQMLGEEFIMDVRTNNFHRNIDNPYIFKIYLSKKFKIKDQTAFQFWTFDGWWEHDGYNEYRGIDRFLYIPEKGIVGGSYDFYFRLKPKNSSIDYYAISNDKLWENIIDEKIMLATEFQ</sequence>
<evidence type="ECO:0000313" key="1">
    <source>
        <dbReference type="EMBL" id="SFH96798.1"/>
    </source>
</evidence>
<dbReference type="OrthoDB" id="711261at2"/>
<name>A0A1I3ED11_9FLAO</name>
<organism evidence="1 2">
    <name type="scientific">Halpernia frigidisoli</name>
    <dbReference type="NCBI Taxonomy" id="1125876"/>
    <lineage>
        <taxon>Bacteria</taxon>
        <taxon>Pseudomonadati</taxon>
        <taxon>Bacteroidota</taxon>
        <taxon>Flavobacteriia</taxon>
        <taxon>Flavobacteriales</taxon>
        <taxon>Weeksellaceae</taxon>
        <taxon>Chryseobacterium group</taxon>
        <taxon>Halpernia</taxon>
    </lineage>
</organism>
<dbReference type="RefSeq" id="WP_090079005.1">
    <property type="nucleotide sequence ID" value="NZ_FOQT01000001.1"/>
</dbReference>
<proteinExistence type="predicted"/>